<protein>
    <submittedName>
        <fullName evidence="2">Uncharacterized protein</fullName>
    </submittedName>
</protein>
<dbReference type="OrthoDB" id="546011at2759"/>
<keyword evidence="3" id="KW-1185">Reference proteome</keyword>
<sequence>MATSAPTSEPWTFDLIGQLRSKFGMGTENWDRFRGQAAEVPGADVPPSGAHVTLKDLSRPAESVPARPDEAALRAALADDSGWVGTPDPSKYAPGTTDLSPKELQEEVAKGNVMMWKDFKEQVSALAGEEREALLGLVAKRVAAERMFFTLQDGSKVSLWDMRQYVESNPELAALAASGRRIPVADPQDPAGRPLPGAPATGLERSRGLEGAARVSHDEAEELELDWGQVGRGALWRRQPTRWLLGGIDGVQDWELEAYAHEPLANQLLGAKYGGRDPRAVVADPAYATDVLRAGPLLGMTFVLRAARDLPLQEVASSWRGLLGDYLQRQAPLSLPKAVRPTYFDPTDLNGVAWPALLSRPAAAAHAAAEAEAAGAIPDDEMGVAWRVQSGKEAAASAAAAQQLLQSLPDALCPGPSPAAWPLTGTRLVDEGGRNWRRGASVWVTLQPEGGVMLQAQSGGLVGEQESYLLTQVQGQEALAGAVMAAFMGPQPLDADMAAAARSMLLLPANGFSVANKERDPNHPLYPSYTGVRPGRAPRDVSAYTLAGGRTPLLAAGGPGEAKLAAELETVMQSALAAAARAEAEAAVESASAASTPSKSAPSAALAEAEAVEARRARGRAAAAVVMAEGLRRLGPDAVALLERTAADAAAPQGGGVLVAAGTGSAPGLGSGKKSAGLTSSDIFSLARTLEQE</sequence>
<name>A0A835VRG1_CHLIN</name>
<dbReference type="Proteomes" id="UP000650467">
    <property type="component" value="Unassembled WGS sequence"/>
</dbReference>
<dbReference type="EMBL" id="JAEHOC010000047">
    <property type="protein sequence ID" value="KAG2426477.1"/>
    <property type="molecule type" value="Genomic_DNA"/>
</dbReference>
<gene>
    <name evidence="2" type="ORF">HXX76_011707</name>
</gene>
<accession>A0A835VRG1</accession>
<evidence type="ECO:0000313" key="2">
    <source>
        <dbReference type="EMBL" id="KAG2426477.1"/>
    </source>
</evidence>
<evidence type="ECO:0000313" key="3">
    <source>
        <dbReference type="Proteomes" id="UP000650467"/>
    </source>
</evidence>
<feature type="region of interest" description="Disordered" evidence="1">
    <location>
        <begin position="40"/>
        <end position="67"/>
    </location>
</feature>
<comment type="caution">
    <text evidence="2">The sequence shown here is derived from an EMBL/GenBank/DDBJ whole genome shotgun (WGS) entry which is preliminary data.</text>
</comment>
<organism evidence="2 3">
    <name type="scientific">Chlamydomonas incerta</name>
    <dbReference type="NCBI Taxonomy" id="51695"/>
    <lineage>
        <taxon>Eukaryota</taxon>
        <taxon>Viridiplantae</taxon>
        <taxon>Chlorophyta</taxon>
        <taxon>core chlorophytes</taxon>
        <taxon>Chlorophyceae</taxon>
        <taxon>CS clade</taxon>
        <taxon>Chlamydomonadales</taxon>
        <taxon>Chlamydomonadaceae</taxon>
        <taxon>Chlamydomonas</taxon>
    </lineage>
</organism>
<evidence type="ECO:0000256" key="1">
    <source>
        <dbReference type="SAM" id="MobiDB-lite"/>
    </source>
</evidence>
<reference evidence="2" key="1">
    <citation type="journal article" date="2020" name="bioRxiv">
        <title>Comparative genomics of Chlamydomonas.</title>
        <authorList>
            <person name="Craig R.J."/>
            <person name="Hasan A.R."/>
            <person name="Ness R.W."/>
            <person name="Keightley P.D."/>
        </authorList>
    </citation>
    <scope>NUCLEOTIDE SEQUENCE</scope>
    <source>
        <strain evidence="2">SAG 7.73</strain>
    </source>
</reference>
<feature type="region of interest" description="Disordered" evidence="1">
    <location>
        <begin position="183"/>
        <end position="211"/>
    </location>
</feature>
<proteinExistence type="predicted"/>
<dbReference type="AlphaFoldDB" id="A0A835VRG1"/>